<dbReference type="GeneID" id="113520256"/>
<accession>A0A6J3CFJ4</accession>
<proteinExistence type="predicted"/>
<dbReference type="RefSeq" id="XP_031770535.2">
    <property type="nucleotide sequence ID" value="XM_031914675.2"/>
</dbReference>
<feature type="region of interest" description="Disordered" evidence="1">
    <location>
        <begin position="199"/>
        <end position="253"/>
    </location>
</feature>
<organism evidence="2 3">
    <name type="scientific">Galleria mellonella</name>
    <name type="common">Greater wax moth</name>
    <dbReference type="NCBI Taxonomy" id="7137"/>
    <lineage>
        <taxon>Eukaryota</taxon>
        <taxon>Metazoa</taxon>
        <taxon>Ecdysozoa</taxon>
        <taxon>Arthropoda</taxon>
        <taxon>Hexapoda</taxon>
        <taxon>Insecta</taxon>
        <taxon>Pterygota</taxon>
        <taxon>Neoptera</taxon>
        <taxon>Endopterygota</taxon>
        <taxon>Lepidoptera</taxon>
        <taxon>Glossata</taxon>
        <taxon>Ditrysia</taxon>
        <taxon>Pyraloidea</taxon>
        <taxon>Pyralidae</taxon>
        <taxon>Galleriinae</taxon>
        <taxon>Galleria</taxon>
    </lineage>
</organism>
<reference evidence="3" key="1">
    <citation type="submission" date="2025-08" db="UniProtKB">
        <authorList>
            <consortium name="RefSeq"/>
        </authorList>
    </citation>
    <scope>IDENTIFICATION</scope>
    <source>
        <tissue evidence="3">Whole larvae</tissue>
    </source>
</reference>
<dbReference type="CDD" id="cd00117">
    <property type="entry name" value="TFP"/>
    <property type="match status" value="1"/>
</dbReference>
<evidence type="ECO:0000313" key="2">
    <source>
        <dbReference type="Proteomes" id="UP001652740"/>
    </source>
</evidence>
<sequence length="278" mass="31096">MFRVDINKKIMFTPLWFVSIIALLIVDVRTGSLQQKGEKAQRCYFCPYTNNTCDHFWHLQIENCSGNTPYCATVAFSPNFTSFLQCAAPAEVPCTLTYSAEKYELKCICAGHLCNAPFSLKLLNDLHNFSTSNVPKNTTADFTDSFFKRYSTTNITDKNIYKLITIELTQITEVTEHSSQNVSQITTVSTVTTMHTVTHSNEIDIPRAEARKQEAAAPSDDDEDESEGSGSYDETKSQRHPPSAPAAPSSFLPANENRSSALYTKLFLTTSIFVFFIV</sequence>
<evidence type="ECO:0000256" key="1">
    <source>
        <dbReference type="SAM" id="MobiDB-lite"/>
    </source>
</evidence>
<evidence type="ECO:0000313" key="3">
    <source>
        <dbReference type="RefSeq" id="XP_031770535.2"/>
    </source>
</evidence>
<gene>
    <name evidence="3" type="primary">LOC113520256</name>
</gene>
<name>A0A6J3CFJ4_GALME</name>
<feature type="compositionally biased region" description="Basic and acidic residues" evidence="1">
    <location>
        <begin position="201"/>
        <end position="214"/>
    </location>
</feature>
<dbReference type="Proteomes" id="UP001652740">
    <property type="component" value="Unplaced"/>
</dbReference>
<keyword evidence="2" id="KW-1185">Reference proteome</keyword>
<protein>
    <submittedName>
        <fullName evidence="3">Uncharacterized protein LOC113520256</fullName>
    </submittedName>
</protein>